<sequence length="89" mass="9752">MYSVTSGPISGTRIMPMSVTDLTGLSPREQGDRLSDVQAEIDRIVGSWNGRGFDAETSTRFALLIAEKRKLEMARAAQIDPEIAFRHAG</sequence>
<dbReference type="AlphaFoldDB" id="A0A2W7NSL5"/>
<dbReference type="RefSeq" id="WP_111535293.1">
    <property type="nucleotide sequence ID" value="NZ_QKZL01000001.1"/>
</dbReference>
<accession>A0A2W7NSL5</accession>
<comment type="caution">
    <text evidence="1">The sequence shown here is derived from an EMBL/GenBank/DDBJ whole genome shotgun (WGS) entry which is preliminary data.</text>
</comment>
<evidence type="ECO:0000313" key="1">
    <source>
        <dbReference type="EMBL" id="PZX19604.1"/>
    </source>
</evidence>
<keyword evidence="2" id="KW-1185">Reference proteome</keyword>
<dbReference type="Proteomes" id="UP000248916">
    <property type="component" value="Unassembled WGS sequence"/>
</dbReference>
<organism evidence="1 2">
    <name type="scientific">Palleronia aestuarii</name>
    <dbReference type="NCBI Taxonomy" id="568105"/>
    <lineage>
        <taxon>Bacteria</taxon>
        <taxon>Pseudomonadati</taxon>
        <taxon>Pseudomonadota</taxon>
        <taxon>Alphaproteobacteria</taxon>
        <taxon>Rhodobacterales</taxon>
        <taxon>Roseobacteraceae</taxon>
        <taxon>Palleronia</taxon>
    </lineage>
</organism>
<dbReference type="EMBL" id="QKZL01000001">
    <property type="protein sequence ID" value="PZX19604.1"/>
    <property type="molecule type" value="Genomic_DNA"/>
</dbReference>
<protein>
    <submittedName>
        <fullName evidence="1">Uncharacterized protein</fullName>
    </submittedName>
</protein>
<reference evidence="1 2" key="1">
    <citation type="submission" date="2018-06" db="EMBL/GenBank/DDBJ databases">
        <title>Genomic Encyclopedia of Archaeal and Bacterial Type Strains, Phase II (KMG-II): from individual species to whole genera.</title>
        <authorList>
            <person name="Goeker M."/>
        </authorList>
    </citation>
    <scope>NUCLEOTIDE SEQUENCE [LARGE SCALE GENOMIC DNA]</scope>
    <source>
        <strain evidence="1 2">DSM 22009</strain>
    </source>
</reference>
<evidence type="ECO:0000313" key="2">
    <source>
        <dbReference type="Proteomes" id="UP000248916"/>
    </source>
</evidence>
<gene>
    <name evidence="1" type="ORF">LX81_00060</name>
</gene>
<proteinExistence type="predicted"/>
<name>A0A2W7NSL5_9RHOB</name>